<protein>
    <submittedName>
        <fullName evidence="1">Uncharacterized protein</fullName>
    </submittedName>
</protein>
<sequence length="84" mass="8720">MQRTIGPIEPLGDADFARVSGGVGNALRMDTSLRGLHGGGELRGFGGLHTNQPRHGGGAVQNVGGQINRSIQQSLKPLHNIGGR</sequence>
<organism evidence="1 2">
    <name type="scientific">Aquipseudomonas alcaligenes</name>
    <name type="common">Pseudomonas alcaligenes</name>
    <dbReference type="NCBI Taxonomy" id="43263"/>
    <lineage>
        <taxon>Bacteria</taxon>
        <taxon>Pseudomonadati</taxon>
        <taxon>Pseudomonadota</taxon>
        <taxon>Gammaproteobacteria</taxon>
        <taxon>Pseudomonadales</taxon>
        <taxon>Pseudomonadaceae</taxon>
        <taxon>Aquipseudomonas</taxon>
    </lineage>
</organism>
<dbReference type="EMBL" id="QJRX01000007">
    <property type="protein sequence ID" value="PYC22553.1"/>
    <property type="molecule type" value="Genomic_DNA"/>
</dbReference>
<evidence type="ECO:0000313" key="1">
    <source>
        <dbReference type="EMBL" id="PYC22553.1"/>
    </source>
</evidence>
<evidence type="ECO:0000313" key="2">
    <source>
        <dbReference type="Proteomes" id="UP000248146"/>
    </source>
</evidence>
<accession>A0A2V4L8P4</accession>
<dbReference type="Proteomes" id="UP000248146">
    <property type="component" value="Unassembled WGS sequence"/>
</dbReference>
<reference evidence="1 2" key="1">
    <citation type="submission" date="2018-06" db="EMBL/GenBank/DDBJ databases">
        <title>Pseudomonas diversity within urban Lake Michigan freshwaters.</title>
        <authorList>
            <person name="Batrich M."/>
            <person name="Hatzopoulos T."/>
            <person name="Putonti C."/>
        </authorList>
    </citation>
    <scope>NUCLEOTIDE SEQUENCE [LARGE SCALE GENOMIC DNA]</scope>
    <source>
        <strain evidence="1 2">MB-090714</strain>
    </source>
</reference>
<dbReference type="AlphaFoldDB" id="A0A2V4L8P4"/>
<gene>
    <name evidence="1" type="ORF">DMO17_13910</name>
</gene>
<proteinExistence type="predicted"/>
<name>A0A2V4L8P4_AQUAC</name>
<comment type="caution">
    <text evidence="1">The sequence shown here is derived from an EMBL/GenBank/DDBJ whole genome shotgun (WGS) entry which is preliminary data.</text>
</comment>